<accession>M1NAP6</accession>
<feature type="site" description="Transition state stabilizer" evidence="6">
    <location>
        <position position="182"/>
    </location>
</feature>
<comment type="subunit">
    <text evidence="6">Homodimer.</text>
</comment>
<dbReference type="HAMAP" id="MF_00020">
    <property type="entry name" value="Acetate_kinase"/>
    <property type="match status" value="1"/>
</dbReference>
<keyword evidence="4 6" id="KW-0418">Kinase</keyword>
<keyword evidence="6" id="KW-0963">Cytoplasm</keyword>
<comment type="catalytic activity">
    <reaction evidence="6">
        <text>acetate + ATP = acetyl phosphate + ADP</text>
        <dbReference type="Rhea" id="RHEA:11352"/>
        <dbReference type="ChEBI" id="CHEBI:22191"/>
        <dbReference type="ChEBI" id="CHEBI:30089"/>
        <dbReference type="ChEBI" id="CHEBI:30616"/>
        <dbReference type="ChEBI" id="CHEBI:456216"/>
        <dbReference type="EC" id="2.7.2.1"/>
    </reaction>
</comment>
<feature type="binding site" evidence="6">
    <location>
        <position position="93"/>
    </location>
    <ligand>
        <name>substrate</name>
    </ligand>
</feature>
<dbReference type="InterPro" id="IPR023865">
    <property type="entry name" value="Aliphatic_acid_kinase_CS"/>
</dbReference>
<evidence type="ECO:0000256" key="6">
    <source>
        <dbReference type="HAMAP-Rule" id="MF_00020"/>
    </source>
</evidence>
<feature type="binding site" evidence="6">
    <location>
        <position position="386"/>
    </location>
    <ligand>
        <name>Mg(2+)</name>
        <dbReference type="ChEBI" id="CHEBI:18420"/>
    </ligand>
</feature>
<dbReference type="PROSITE" id="PS01076">
    <property type="entry name" value="ACETATE_KINASE_2"/>
    <property type="match status" value="1"/>
</dbReference>
<evidence type="ECO:0000313" key="8">
    <source>
        <dbReference type="EMBL" id="AGF76904.1"/>
    </source>
</evidence>
<keyword evidence="6" id="KW-0460">Magnesium</keyword>
<dbReference type="Gene3D" id="3.30.420.40">
    <property type="match status" value="2"/>
</dbReference>
<dbReference type="UniPathway" id="UPA00340">
    <property type="reaction ID" value="UER00458"/>
</dbReference>
<comment type="cofactor">
    <cofactor evidence="6">
        <name>Mg(2+)</name>
        <dbReference type="ChEBI" id="CHEBI:18420"/>
    </cofactor>
    <cofactor evidence="6">
        <name>Mn(2+)</name>
        <dbReference type="ChEBI" id="CHEBI:29035"/>
    </cofactor>
    <text evidence="6">Mg(2+). Can also accept Mn(2+).</text>
</comment>
<comment type="subcellular location">
    <subcellularLocation>
        <location evidence="6">Cytoplasm</location>
    </subcellularLocation>
</comment>
<evidence type="ECO:0000256" key="3">
    <source>
        <dbReference type="ARBA" id="ARBA00022741"/>
    </source>
</evidence>
<comment type="function">
    <text evidence="6">Catalyzes the formation of acetyl phosphate from acetate and ATP. Can also catalyze the reverse reaction.</text>
</comment>
<dbReference type="AlphaFoldDB" id="M1NAP6"/>
<dbReference type="InterPro" id="IPR000890">
    <property type="entry name" value="Aliphatic_acid_kin_short-chain"/>
</dbReference>
<feature type="binding site" evidence="6">
    <location>
        <position position="7"/>
    </location>
    <ligand>
        <name>Mg(2+)</name>
        <dbReference type="ChEBI" id="CHEBI:18420"/>
    </ligand>
</feature>
<dbReference type="RefSeq" id="WP_015402603.1">
    <property type="nucleotide sequence ID" value="NC_020304.1"/>
</dbReference>
<dbReference type="PROSITE" id="PS01075">
    <property type="entry name" value="ACETATE_KINASE_1"/>
    <property type="match status" value="1"/>
</dbReference>
<evidence type="ECO:0000256" key="7">
    <source>
        <dbReference type="RuleBase" id="RU003835"/>
    </source>
</evidence>
<feature type="binding site" evidence="6">
    <location>
        <begin position="284"/>
        <end position="286"/>
    </location>
    <ligand>
        <name>ATP</name>
        <dbReference type="ChEBI" id="CHEBI:30616"/>
    </ligand>
</feature>
<dbReference type="EMBL" id="CP003985">
    <property type="protein sequence ID" value="AGF76904.1"/>
    <property type="molecule type" value="Genomic_DNA"/>
</dbReference>
<dbReference type="InterPro" id="IPR043129">
    <property type="entry name" value="ATPase_NBD"/>
</dbReference>
<evidence type="ECO:0000256" key="5">
    <source>
        <dbReference type="ARBA" id="ARBA00022840"/>
    </source>
</evidence>
<dbReference type="CDD" id="cd24010">
    <property type="entry name" value="ASKHA_NBD_AcK_PK"/>
    <property type="match status" value="1"/>
</dbReference>
<dbReference type="GO" id="GO:0008776">
    <property type="term" value="F:acetate kinase activity"/>
    <property type="evidence" value="ECO:0007669"/>
    <property type="project" value="UniProtKB-UniRule"/>
</dbReference>
<dbReference type="GO" id="GO:0006085">
    <property type="term" value="P:acetyl-CoA biosynthetic process"/>
    <property type="evidence" value="ECO:0007669"/>
    <property type="project" value="UniProtKB-UniRule"/>
</dbReference>
<dbReference type="GO" id="GO:0000287">
    <property type="term" value="F:magnesium ion binding"/>
    <property type="evidence" value="ECO:0007669"/>
    <property type="project" value="UniProtKB-UniRule"/>
</dbReference>
<evidence type="ECO:0000313" key="9">
    <source>
        <dbReference type="Proteomes" id="UP000011721"/>
    </source>
</evidence>
<comment type="pathway">
    <text evidence="6">Metabolic intermediate biosynthesis; acetyl-CoA biosynthesis; acetyl-CoA from acetate: step 1/2.</text>
</comment>
<sequence>MKILVLNSGSSSLKFQLFLKEDLSVLASGLVEQIGDTQSGAELTFNDSSGLKKNFSRKHSIADHRDAIQVMYEMLEESGTLVSTGELAGIGHRVVHGGESFHLPVRIDAHVIAAIEELIPLAPLHNPANLTGIRVTMEHAPKTPQVAVFDTAFHQSIPEHAYLYALPYSLYEKQKVRRYGFHGTSHGYVARQAAGHLKRHIEDLHIVTLHLGNGASAAAIRGGECIDTSMGMTPLEGLVMGTRSGDLDPAILFYLNREIHMGMDELDALLNKESGLKGICGENDMRSISVAAEQGDRQARLALGIFCYRLKKYIGAYMAALGGADCIVFTGGIGENSAIVRELSCQGLERLGISLDRKKNTIRQKEILEIHSADSLINILVIPTDEEHEIASQTLGVITSS</sequence>
<feature type="site" description="Transition state stabilizer" evidence="6">
    <location>
        <position position="243"/>
    </location>
</feature>
<name>M1NAP6_DESSD</name>
<dbReference type="OrthoDB" id="9802453at2"/>
<dbReference type="Proteomes" id="UP000011721">
    <property type="component" value="Chromosome"/>
</dbReference>
<evidence type="ECO:0000256" key="2">
    <source>
        <dbReference type="ARBA" id="ARBA00022679"/>
    </source>
</evidence>
<dbReference type="InterPro" id="IPR004372">
    <property type="entry name" value="Ac/propionate_kinase"/>
</dbReference>
<protein>
    <recommendedName>
        <fullName evidence="6">Acetate kinase</fullName>
        <ecNumber evidence="6">2.7.2.1</ecNumber>
    </recommendedName>
    <alternativeName>
        <fullName evidence="6">Acetokinase</fullName>
    </alternativeName>
</protein>
<keyword evidence="6" id="KW-0479">Metal-binding</keyword>
<feature type="binding site" evidence="6">
    <location>
        <position position="14"/>
    </location>
    <ligand>
        <name>ATP</name>
        <dbReference type="ChEBI" id="CHEBI:30616"/>
    </ligand>
</feature>
<organism evidence="8 9">
    <name type="scientific">Desulfocapsa sulfexigens (strain DSM 10523 / SB164P1)</name>
    <dbReference type="NCBI Taxonomy" id="1167006"/>
    <lineage>
        <taxon>Bacteria</taxon>
        <taxon>Pseudomonadati</taxon>
        <taxon>Thermodesulfobacteriota</taxon>
        <taxon>Desulfobulbia</taxon>
        <taxon>Desulfobulbales</taxon>
        <taxon>Desulfocapsaceae</taxon>
        <taxon>Desulfocapsa</taxon>
    </lineage>
</organism>
<evidence type="ECO:0000256" key="1">
    <source>
        <dbReference type="ARBA" id="ARBA00008748"/>
    </source>
</evidence>
<dbReference type="NCBIfam" id="TIGR00016">
    <property type="entry name" value="ackA"/>
    <property type="match status" value="1"/>
</dbReference>
<keyword evidence="9" id="KW-1185">Reference proteome</keyword>
<dbReference type="HOGENOM" id="CLU_020352_0_1_7"/>
<dbReference type="GO" id="GO:0005737">
    <property type="term" value="C:cytoplasm"/>
    <property type="evidence" value="ECO:0007669"/>
    <property type="project" value="UniProtKB-SubCell"/>
</dbReference>
<dbReference type="SUPFAM" id="SSF53067">
    <property type="entry name" value="Actin-like ATPase domain"/>
    <property type="match status" value="2"/>
</dbReference>
<dbReference type="Pfam" id="PF00871">
    <property type="entry name" value="Acetate_kinase"/>
    <property type="match status" value="1"/>
</dbReference>
<keyword evidence="3 6" id="KW-0547">Nucleotide-binding</keyword>
<comment type="similarity">
    <text evidence="1 6 7">Belongs to the acetokinase family.</text>
</comment>
<reference evidence="9" key="1">
    <citation type="journal article" date="2013" name="Stand. Genomic Sci.">
        <title>Complete genome sequence of Desulfocapsa sulfexigens, a marine deltaproteobacterium specialized in disproportionating inorganic sulfur compounds.</title>
        <authorList>
            <person name="Finster K.W."/>
            <person name="Kjeldsen K.U."/>
            <person name="Kube M."/>
            <person name="Reinhardt R."/>
            <person name="Mussmann M."/>
            <person name="Amann R."/>
            <person name="Schreiber L."/>
        </authorList>
    </citation>
    <scope>NUCLEOTIDE SEQUENCE [LARGE SCALE GENOMIC DNA]</scope>
    <source>
        <strain evidence="9">DSM 10523 / SB164P1</strain>
    </source>
</reference>
<dbReference type="EC" id="2.7.2.1" evidence="6"/>
<proteinExistence type="inferred from homology"/>
<dbReference type="PANTHER" id="PTHR21060:SF15">
    <property type="entry name" value="ACETATE KINASE-RELATED"/>
    <property type="match status" value="1"/>
</dbReference>
<feature type="binding site" evidence="6">
    <location>
        <begin position="332"/>
        <end position="336"/>
    </location>
    <ligand>
        <name>ATP</name>
        <dbReference type="ChEBI" id="CHEBI:30616"/>
    </ligand>
</feature>
<feature type="binding site" evidence="6">
    <location>
        <begin position="210"/>
        <end position="214"/>
    </location>
    <ligand>
        <name>ATP</name>
        <dbReference type="ChEBI" id="CHEBI:30616"/>
    </ligand>
</feature>
<keyword evidence="2 6" id="KW-0808">Transferase</keyword>
<dbReference type="PATRIC" id="fig|1167006.5.peg.361"/>
<keyword evidence="5 6" id="KW-0067">ATP-binding</keyword>
<dbReference type="PANTHER" id="PTHR21060">
    <property type="entry name" value="ACETATE KINASE"/>
    <property type="match status" value="1"/>
</dbReference>
<feature type="active site" description="Proton donor/acceptor" evidence="6">
    <location>
        <position position="150"/>
    </location>
</feature>
<evidence type="ECO:0000256" key="4">
    <source>
        <dbReference type="ARBA" id="ARBA00022777"/>
    </source>
</evidence>
<dbReference type="PIRSF" id="PIRSF000722">
    <property type="entry name" value="Acetate_prop_kin"/>
    <property type="match status" value="1"/>
</dbReference>
<gene>
    <name evidence="6" type="primary">ackA</name>
    <name evidence="8" type="ordered locus">UWK_00319</name>
</gene>
<dbReference type="GO" id="GO:0005524">
    <property type="term" value="F:ATP binding"/>
    <property type="evidence" value="ECO:0007669"/>
    <property type="project" value="UniProtKB-KW"/>
</dbReference>
<dbReference type="KEGG" id="dsf:UWK_00319"/>
<dbReference type="eggNOG" id="COG0282">
    <property type="taxonomic scope" value="Bacteria"/>
</dbReference>
<dbReference type="GO" id="GO:0006083">
    <property type="term" value="P:acetate metabolic process"/>
    <property type="evidence" value="ECO:0007669"/>
    <property type="project" value="TreeGrafter"/>
</dbReference>
<dbReference type="PRINTS" id="PR00471">
    <property type="entry name" value="ACETATEKNASE"/>
</dbReference>
<dbReference type="STRING" id="1167006.UWK_00319"/>